<protein>
    <recommendedName>
        <fullName evidence="5">serine C-palmitoyltransferase</fullName>
        <ecNumber evidence="5">2.3.1.50</ecNumber>
    </recommendedName>
</protein>
<dbReference type="GO" id="GO:0005783">
    <property type="term" value="C:endoplasmic reticulum"/>
    <property type="evidence" value="ECO:0007669"/>
    <property type="project" value="TreeGrafter"/>
</dbReference>
<dbReference type="InterPro" id="IPR050087">
    <property type="entry name" value="AON_synthase_class-II"/>
</dbReference>
<evidence type="ECO:0000256" key="6">
    <source>
        <dbReference type="ARBA" id="ARBA00022679"/>
    </source>
</evidence>
<evidence type="ECO:0000256" key="4">
    <source>
        <dbReference type="ARBA" id="ARBA00008392"/>
    </source>
</evidence>
<dbReference type="GO" id="GO:0030170">
    <property type="term" value="F:pyridoxal phosphate binding"/>
    <property type="evidence" value="ECO:0007669"/>
    <property type="project" value="InterPro"/>
</dbReference>
<evidence type="ECO:0000256" key="7">
    <source>
        <dbReference type="ARBA" id="ARBA00022898"/>
    </source>
</evidence>
<comment type="similarity">
    <text evidence="4">Belongs to the class-II pyridoxal-phosphate-dependent aminotransferase family.</text>
</comment>
<evidence type="ECO:0000256" key="9">
    <source>
        <dbReference type="ARBA" id="ARBA00023098"/>
    </source>
</evidence>
<comment type="cofactor">
    <cofactor evidence="1">
        <name>pyridoxal 5'-phosphate</name>
        <dbReference type="ChEBI" id="CHEBI:597326"/>
    </cofactor>
</comment>
<dbReference type="PANTHER" id="PTHR13693">
    <property type="entry name" value="CLASS II AMINOTRANSFERASE/8-AMINO-7-OXONONANOATE SYNTHASE"/>
    <property type="match status" value="1"/>
</dbReference>
<keyword evidence="10" id="KW-0012">Acyltransferase</keyword>
<dbReference type="AlphaFoldDB" id="A0A0D6EHR5"/>
<evidence type="ECO:0000313" key="13">
    <source>
        <dbReference type="Proteomes" id="UP000243876"/>
    </source>
</evidence>
<comment type="pathway">
    <text evidence="3">Sphingolipid metabolism.</text>
</comment>
<proteinExistence type="inferred from homology"/>
<keyword evidence="9" id="KW-0443">Lipid metabolism</keyword>
<dbReference type="InterPro" id="IPR015424">
    <property type="entry name" value="PyrdxlP-dep_Trfase"/>
</dbReference>
<dbReference type="GO" id="GO:0016020">
    <property type="term" value="C:membrane"/>
    <property type="evidence" value="ECO:0007669"/>
    <property type="project" value="GOC"/>
</dbReference>
<organism evidence="12 13">
    <name type="scientific">Sporidiobolus salmonicolor</name>
    <name type="common">Yeast-like fungus</name>
    <name type="synonym">Sporobolomyces salmonicolor</name>
    <dbReference type="NCBI Taxonomy" id="5005"/>
    <lineage>
        <taxon>Eukaryota</taxon>
        <taxon>Fungi</taxon>
        <taxon>Dikarya</taxon>
        <taxon>Basidiomycota</taxon>
        <taxon>Pucciniomycotina</taxon>
        <taxon>Microbotryomycetes</taxon>
        <taxon>Sporidiobolales</taxon>
        <taxon>Sporidiobolaceae</taxon>
        <taxon>Sporobolomyces</taxon>
    </lineage>
</organism>
<dbReference type="GO" id="GO:0046512">
    <property type="term" value="P:sphingosine biosynthetic process"/>
    <property type="evidence" value="ECO:0007669"/>
    <property type="project" value="TreeGrafter"/>
</dbReference>
<gene>
    <name evidence="12" type="primary">SPOSA6832_00972</name>
</gene>
<feature type="non-terminal residue" evidence="12">
    <location>
        <position position="1"/>
    </location>
</feature>
<dbReference type="SUPFAM" id="SSF53383">
    <property type="entry name" value="PLP-dependent transferases"/>
    <property type="match status" value="1"/>
</dbReference>
<keyword evidence="7" id="KW-0663">Pyridoxal phosphate</keyword>
<evidence type="ECO:0000256" key="5">
    <source>
        <dbReference type="ARBA" id="ARBA00013220"/>
    </source>
</evidence>
<dbReference type="InterPro" id="IPR015421">
    <property type="entry name" value="PyrdxlP-dep_Trfase_major"/>
</dbReference>
<dbReference type="GO" id="GO:0004758">
    <property type="term" value="F:serine C-palmitoyltransferase activity"/>
    <property type="evidence" value="ECO:0007669"/>
    <property type="project" value="TreeGrafter"/>
</dbReference>
<evidence type="ECO:0000256" key="10">
    <source>
        <dbReference type="ARBA" id="ARBA00023315"/>
    </source>
</evidence>
<name>A0A0D6EHR5_SPOSA</name>
<evidence type="ECO:0000256" key="1">
    <source>
        <dbReference type="ARBA" id="ARBA00001933"/>
    </source>
</evidence>
<dbReference type="Pfam" id="PF00155">
    <property type="entry name" value="Aminotran_1_2"/>
    <property type="match status" value="1"/>
</dbReference>
<dbReference type="EMBL" id="CENE01000003">
    <property type="protein sequence ID" value="CEQ39446.1"/>
    <property type="molecule type" value="Genomic_DNA"/>
</dbReference>
<dbReference type="Gene3D" id="3.40.640.10">
    <property type="entry name" value="Type I PLP-dependent aspartate aminotransferase-like (Major domain)"/>
    <property type="match status" value="1"/>
</dbReference>
<comment type="pathway">
    <text evidence="2">Lipid metabolism; sphingolipid metabolism.</text>
</comment>
<keyword evidence="13" id="KW-1185">Reference proteome</keyword>
<accession>A0A0D6EHR5</accession>
<dbReference type="PANTHER" id="PTHR13693:SF2">
    <property type="entry name" value="SERINE PALMITOYLTRANSFERASE 1"/>
    <property type="match status" value="1"/>
</dbReference>
<sequence length="614" mass="65132">MAAAAMSSAAAAVSPSPSAVPSSLSDLLNAFNSSLDTLSTLSARVPGSAIAWRYLKASHQDDPFRTVLELLLVFFVVRTYLMARTKGESSGKNFVKLSEEEIDELVAEWQPEPLLPPNQEIPLHPPIIVGATGPRPRVIFPQPGQDPHDPSDPMSLDQPGKQVINLASANFAGLAGNERIKEKAVGCLRRYGVGSCGPAGFYGTFAPGSPGGSTDVHLELERDLAAFLRVPAAINYAHSFATISSVIPSFSKRGDIIVADRGVNFAIQKGIQISRSTVRWYDHGDYEGLERVLESIRKDDKKYRRNPTASRRFIITEGIFENDGSMVDLPKVMELKTKYKYRLILDEGWSFGVVGKTGRGVTEVFDIPAAAVDIITGSMATGLASAGGFCVGSVDVVAHQRINSPAYVFSAALPPMLAVSASEAISLLSTPLSASDPAHPLTALPANVRALRQVLDQIPTLEIPSAEMSPLLHLTIKPSVLDKQRAAQPMGRARSHSHVSHPPPGAIVPGGGASGISTSVAAGANGAGAAAAAAAMEAESAQQEQERLLQEIVDVCGENGVLLTTTKRTWAQELVEHRPSIRICVSSALTKKDVEKAAAVIKSAARKVLGKGKK</sequence>
<keyword evidence="6" id="KW-0808">Transferase</keyword>
<reference evidence="13" key="1">
    <citation type="submission" date="2015-02" db="EMBL/GenBank/DDBJ databases">
        <authorList>
            <person name="Gon?alves P."/>
        </authorList>
    </citation>
    <scope>NUCLEOTIDE SEQUENCE [LARGE SCALE GENOMIC DNA]</scope>
</reference>
<dbReference type="InterPro" id="IPR004839">
    <property type="entry name" value="Aminotransferase_I/II_large"/>
</dbReference>
<dbReference type="Proteomes" id="UP000243876">
    <property type="component" value="Unassembled WGS sequence"/>
</dbReference>
<feature type="domain" description="Aminotransferase class I/classII large" evidence="11">
    <location>
        <begin position="163"/>
        <end position="425"/>
    </location>
</feature>
<dbReference type="OrthoDB" id="3168162at2759"/>
<evidence type="ECO:0000256" key="8">
    <source>
        <dbReference type="ARBA" id="ARBA00022919"/>
    </source>
</evidence>
<evidence type="ECO:0000256" key="3">
    <source>
        <dbReference type="ARBA" id="ARBA00004991"/>
    </source>
</evidence>
<dbReference type="GO" id="GO:0046513">
    <property type="term" value="P:ceramide biosynthetic process"/>
    <property type="evidence" value="ECO:0007669"/>
    <property type="project" value="TreeGrafter"/>
</dbReference>
<dbReference type="EC" id="2.3.1.50" evidence="5"/>
<evidence type="ECO:0000313" key="12">
    <source>
        <dbReference type="EMBL" id="CEQ39446.1"/>
    </source>
</evidence>
<evidence type="ECO:0000256" key="2">
    <source>
        <dbReference type="ARBA" id="ARBA00004760"/>
    </source>
</evidence>
<keyword evidence="8" id="KW-0746">Sphingolipid metabolism</keyword>
<evidence type="ECO:0000259" key="11">
    <source>
        <dbReference type="Pfam" id="PF00155"/>
    </source>
</evidence>